<evidence type="ECO:0000313" key="4">
    <source>
        <dbReference type="Proteomes" id="UP000268684"/>
    </source>
</evidence>
<dbReference type="GO" id="GO:0004658">
    <property type="term" value="F:propionyl-CoA carboxylase activity"/>
    <property type="evidence" value="ECO:0007669"/>
    <property type="project" value="TreeGrafter"/>
</dbReference>
<feature type="domain" description="CoA carboxyltransferase N-terminal" evidence="1">
    <location>
        <begin position="1"/>
        <end position="247"/>
    </location>
</feature>
<organism evidence="3 4">
    <name type="scientific">Burkholderia stabilis</name>
    <dbReference type="NCBI Taxonomy" id="95485"/>
    <lineage>
        <taxon>Bacteria</taxon>
        <taxon>Pseudomonadati</taxon>
        <taxon>Pseudomonadota</taxon>
        <taxon>Betaproteobacteria</taxon>
        <taxon>Burkholderiales</taxon>
        <taxon>Burkholderiaceae</taxon>
        <taxon>Burkholderia</taxon>
        <taxon>Burkholderia cepacia complex</taxon>
    </lineage>
</organism>
<gene>
    <name evidence="3" type="primary">accD5</name>
    <name evidence="3" type="ORF">BSTAB16_4141</name>
</gene>
<feature type="domain" description="CoA carboxyltransferase C-terminal" evidence="2">
    <location>
        <begin position="251"/>
        <end position="503"/>
    </location>
</feature>
<evidence type="ECO:0000313" key="3">
    <source>
        <dbReference type="EMBL" id="VBB13955.1"/>
    </source>
</evidence>
<dbReference type="InterPro" id="IPR034733">
    <property type="entry name" value="AcCoA_carboxyl_beta"/>
</dbReference>
<name>A0AAJ5NFK9_9BURK</name>
<dbReference type="SUPFAM" id="SSF52096">
    <property type="entry name" value="ClpP/crotonase"/>
    <property type="match status" value="2"/>
</dbReference>
<dbReference type="PROSITE" id="PS50989">
    <property type="entry name" value="COA_CT_CTER"/>
    <property type="match status" value="1"/>
</dbReference>
<dbReference type="GO" id="GO:0009317">
    <property type="term" value="C:acetyl-CoA carboxylase complex"/>
    <property type="evidence" value="ECO:0007669"/>
    <property type="project" value="TreeGrafter"/>
</dbReference>
<dbReference type="Gene3D" id="3.90.226.10">
    <property type="entry name" value="2-enoyl-CoA Hydratase, Chain A, domain 1"/>
    <property type="match status" value="2"/>
</dbReference>
<evidence type="ECO:0000259" key="2">
    <source>
        <dbReference type="PROSITE" id="PS50989"/>
    </source>
</evidence>
<dbReference type="PANTHER" id="PTHR43842:SF2">
    <property type="entry name" value="PROPIONYL-COA CARBOXYLASE BETA CHAIN, MITOCHONDRIAL"/>
    <property type="match status" value="1"/>
</dbReference>
<protein>
    <recommendedName>
        <fullName evidence="5">Methylmalonyl-CoA carboxyltransferase</fullName>
    </recommendedName>
</protein>
<proteinExistence type="predicted"/>
<keyword evidence="4" id="KW-1185">Reference proteome</keyword>
<dbReference type="InterPro" id="IPR051047">
    <property type="entry name" value="AccD/PCCB"/>
</dbReference>
<reference evidence="3 4" key="1">
    <citation type="submission" date="2017-11" db="EMBL/GenBank/DDBJ databases">
        <authorList>
            <person name="Seth-Smith MB H."/>
        </authorList>
    </citation>
    <scope>NUCLEOTIDE SEQUENCE [LARGE SCALE GENOMIC DNA]</scope>
    <source>
        <strain evidence="3">E</strain>
    </source>
</reference>
<dbReference type="Proteomes" id="UP000268684">
    <property type="component" value="Chromosome II"/>
</dbReference>
<evidence type="ECO:0008006" key="5">
    <source>
        <dbReference type="Google" id="ProtNLM"/>
    </source>
</evidence>
<dbReference type="InterPro" id="IPR029045">
    <property type="entry name" value="ClpP/crotonase-like_dom_sf"/>
</dbReference>
<evidence type="ECO:0000259" key="1">
    <source>
        <dbReference type="PROSITE" id="PS50980"/>
    </source>
</evidence>
<dbReference type="PROSITE" id="PS50980">
    <property type="entry name" value="COA_CT_NTER"/>
    <property type="match status" value="1"/>
</dbReference>
<dbReference type="Pfam" id="PF01039">
    <property type="entry name" value="Carboxyl_trans"/>
    <property type="match status" value="1"/>
</dbReference>
<dbReference type="InterPro" id="IPR011762">
    <property type="entry name" value="COA_CT_N"/>
</dbReference>
<dbReference type="InterPro" id="IPR011763">
    <property type="entry name" value="COA_CT_C"/>
</dbReference>
<dbReference type="AlphaFoldDB" id="A0AAJ5NFK9"/>
<accession>A0AAJ5NFK9</accession>
<sequence>MSDVSGLQDRSREQQDRLTAVPGIAFQRIADLLDPGSFHELDAQAEHDCAHFGAAARKQPGDGIATGHGTIDRRPVLVYAHDSNFLGGSSSRIHALKIGKVLDLALRIGAPVIALNHSSGLRIHEGVDADSQFSHVFYKTVCASGVVPQISLILGDCIGGAAYVPALTDFVVMVDQVSALFLTGPAVIRRATGEEVTKEDIGGGHLHAAETGLAHFLVESVDEALALTRDLLSYLPQNNASRVPPLQGPATLPRALPELDDIIPASKTQPFDVRRAIDAIVDEASFLEVHRLHAQNIVVGFARLGGESIGIVASQPAWLAGCLDIRASEKAARFVRTCDAFGIPILTLLDVPGYLPGKQQERANVIGSGAKLMHAYCEAVVPKIAVVLRKAYGGAYPTLANRSATDLIYALPSAEISVMGPEAAVDVIFRKELAGAEDPAARRDVLIDEYRDAHASAHYSASRTYIEGLVEPANLRNTLMASLGLLRDKIPAPPVRRHSNIQL</sequence>
<dbReference type="EMBL" id="LR025743">
    <property type="protein sequence ID" value="VBB13955.1"/>
    <property type="molecule type" value="Genomic_DNA"/>
</dbReference>
<dbReference type="PANTHER" id="PTHR43842">
    <property type="entry name" value="PROPIONYL-COA CARBOXYLASE BETA CHAIN"/>
    <property type="match status" value="1"/>
</dbReference>